<comment type="pathway">
    <text evidence="10">Membrane lipid metabolism; glycerophospholipid metabolism.</text>
</comment>
<dbReference type="EC" id="2.5.1.n9" evidence="9 10"/>
<evidence type="ECO:0000256" key="8">
    <source>
        <dbReference type="ARBA" id="ARBA00048318"/>
    </source>
</evidence>
<proteinExistence type="inferred from homology"/>
<evidence type="ECO:0000256" key="7">
    <source>
        <dbReference type="ARBA" id="ARBA00023264"/>
    </source>
</evidence>
<keyword evidence="2 10" id="KW-0808">Transferase</keyword>
<feature type="binding site" evidence="10">
    <location>
        <begin position="159"/>
        <end position="164"/>
    </location>
    <ligand>
        <name>sn-glycerol 1-phosphate</name>
        <dbReference type="ChEBI" id="CHEBI:57685"/>
    </ligand>
</feature>
<comment type="cofactor">
    <cofactor evidence="10">
        <name>Mg(2+)</name>
        <dbReference type="ChEBI" id="CHEBI:18420"/>
    </cofactor>
</comment>
<evidence type="ECO:0000256" key="6">
    <source>
        <dbReference type="ARBA" id="ARBA00023209"/>
    </source>
</evidence>
<keyword evidence="1 10" id="KW-0444">Lipid biosynthesis</keyword>
<dbReference type="GO" id="GO:0046474">
    <property type="term" value="P:glycerophospholipid biosynthetic process"/>
    <property type="evidence" value="ECO:0007669"/>
    <property type="project" value="UniProtKB-UniRule"/>
</dbReference>
<dbReference type="InterPro" id="IPR038597">
    <property type="entry name" value="GGGP/HepGP_synthase_sf"/>
</dbReference>
<dbReference type="OrthoDB" id="2381757at2"/>
<protein>
    <recommendedName>
        <fullName evidence="9 10">Heptaprenylglyceryl phosphate synthase</fullName>
        <shortName evidence="10">HepGP synthase</shortName>
        <ecNumber evidence="9 10">2.5.1.n9</ecNumber>
    </recommendedName>
    <alternativeName>
        <fullName evidence="10">Glycerol-1-phosphate heptaprenyltransferase</fullName>
    </alternativeName>
</protein>
<evidence type="ECO:0000256" key="10">
    <source>
        <dbReference type="HAMAP-Rule" id="MF_00112"/>
    </source>
</evidence>
<dbReference type="InterPro" id="IPR008205">
    <property type="entry name" value="GGGP_HepGP_synthase"/>
</dbReference>
<dbReference type="NCBIfam" id="NF003197">
    <property type="entry name" value="PRK04169.1-1"/>
    <property type="match status" value="1"/>
</dbReference>
<dbReference type="Pfam" id="PF01884">
    <property type="entry name" value="PcrB"/>
    <property type="match status" value="1"/>
</dbReference>
<feature type="binding site" evidence="10">
    <location>
        <position position="12"/>
    </location>
    <ligand>
        <name>sn-glycerol 1-phosphate</name>
        <dbReference type="ChEBI" id="CHEBI:57685"/>
    </ligand>
</feature>
<evidence type="ECO:0000313" key="12">
    <source>
        <dbReference type="Proteomes" id="UP000310541"/>
    </source>
</evidence>
<comment type="caution">
    <text evidence="11">The sequence shown here is derived from an EMBL/GenBank/DDBJ whole genome shotgun (WGS) entry which is preliminary data.</text>
</comment>
<gene>
    <name evidence="10" type="primary">pcrB</name>
    <name evidence="11" type="ORF">FBF83_16875</name>
</gene>
<dbReference type="AlphaFoldDB" id="A0A4U1MBT6"/>
<feature type="binding site" evidence="10">
    <location>
        <position position="189"/>
    </location>
    <ligand>
        <name>sn-glycerol 1-phosphate</name>
        <dbReference type="ChEBI" id="CHEBI:57685"/>
    </ligand>
</feature>
<evidence type="ECO:0000256" key="4">
    <source>
        <dbReference type="ARBA" id="ARBA00022842"/>
    </source>
</evidence>
<dbReference type="PANTHER" id="PTHR40029:SF2">
    <property type="entry name" value="HEPTAPRENYLGLYCERYL PHOSPHATE SYNTHASE"/>
    <property type="match status" value="1"/>
</dbReference>
<keyword evidence="5 10" id="KW-0443">Lipid metabolism</keyword>
<feature type="binding site" evidence="10">
    <location>
        <position position="14"/>
    </location>
    <ligand>
        <name>Mg(2+)</name>
        <dbReference type="ChEBI" id="CHEBI:18420"/>
    </ligand>
</feature>
<keyword evidence="6 10" id="KW-0594">Phospholipid biosynthesis</keyword>
<evidence type="ECO:0000256" key="5">
    <source>
        <dbReference type="ARBA" id="ARBA00023098"/>
    </source>
</evidence>
<feature type="binding site" evidence="10">
    <location>
        <begin position="209"/>
        <end position="210"/>
    </location>
    <ligand>
        <name>sn-glycerol 1-phosphate</name>
        <dbReference type="ChEBI" id="CHEBI:57685"/>
    </ligand>
</feature>
<dbReference type="PANTHER" id="PTHR40029">
    <property type="match status" value="1"/>
</dbReference>
<dbReference type="FunFam" id="3.20.20.390:FF:000001">
    <property type="entry name" value="Heptaprenylglyceryl phosphate synthase"/>
    <property type="match status" value="1"/>
</dbReference>
<dbReference type="UniPathway" id="UPA00940"/>
<keyword evidence="3 10" id="KW-0479">Metal-binding</keyword>
<keyword evidence="4 10" id="KW-0460">Magnesium</keyword>
<dbReference type="NCBIfam" id="TIGR01768">
    <property type="entry name" value="GGGP-family"/>
    <property type="match status" value="1"/>
</dbReference>
<evidence type="ECO:0000256" key="3">
    <source>
        <dbReference type="ARBA" id="ARBA00022723"/>
    </source>
</evidence>
<evidence type="ECO:0000256" key="9">
    <source>
        <dbReference type="ARBA" id="ARBA00066888"/>
    </source>
</evidence>
<accession>A0A4U1MBT6</accession>
<dbReference type="GO" id="GO:0120536">
    <property type="term" value="F:heptaprenylglyceryl phosphate synthase activity"/>
    <property type="evidence" value="ECO:0007669"/>
    <property type="project" value="UniProtKB-ARBA"/>
</dbReference>
<feature type="binding site" evidence="10">
    <location>
        <position position="40"/>
    </location>
    <ligand>
        <name>Mg(2+)</name>
        <dbReference type="ChEBI" id="CHEBI:18420"/>
    </ligand>
</feature>
<comment type="subunit">
    <text evidence="10">Homodimer.</text>
</comment>
<evidence type="ECO:0000256" key="2">
    <source>
        <dbReference type="ARBA" id="ARBA00022679"/>
    </source>
</evidence>
<dbReference type="RefSeq" id="WP_136948325.1">
    <property type="nucleotide sequence ID" value="NZ_SWFM01000006.1"/>
</dbReference>
<dbReference type="HAMAP" id="MF_00112">
    <property type="entry name" value="GGGP_HepGP_synthase"/>
    <property type="match status" value="1"/>
</dbReference>
<name>A0A4U1MBT6_9BACL</name>
<evidence type="ECO:0000256" key="1">
    <source>
        <dbReference type="ARBA" id="ARBA00022516"/>
    </source>
</evidence>
<comment type="function">
    <text evidence="10">Prenyltransferase that catalyzes in vivo the transfer of the heptaprenyl moiety of heptaprenyl pyrophosphate (HepPP; 35 carbon atoms) to the C3 hydroxyl of sn-glycerol-1-phosphate (G1P), producing heptaprenylglyceryl phosphate (HepGP). This reaction is an ether-bond-formation step in the biosynthesis of archaea-type G1P-based membrane lipids found in Bacillales.</text>
</comment>
<comment type="caution">
    <text evidence="10">Lacks conserved residue(s) required for the propagation of feature annotation.</text>
</comment>
<keyword evidence="7 10" id="KW-1208">Phospholipid metabolism</keyword>
<sequence length="229" mass="25589">MFDFREWKHVFKLDPNKEIEDYDLEAICESGTDAVIVGGSDGVTLDRTLDLLARIRRYAVPCALEVSTVEAVTPGFDFYFIPTVLNTEDSRWVTGLHHEAVKEFGEIMNWDEIVMEGYCILNSESKVANLTSANTTIEEDDVLAYARMAEKMFKLPIFYVEYSGTYGDADLVQKVSKVLDETMLFYGGGIDSPEKAKEMAAYADTIIVGNSIYDNIKQAIKTVAAVKGN</sequence>
<dbReference type="EMBL" id="SWFM01000006">
    <property type="protein sequence ID" value="TKD68217.1"/>
    <property type="molecule type" value="Genomic_DNA"/>
</dbReference>
<reference evidence="11 12" key="1">
    <citation type="submission" date="2019-04" db="EMBL/GenBank/DDBJ databases">
        <title>Genome sequence of Bacillus hwajinpoensis strain Y2.</title>
        <authorList>
            <person name="Fair J.L."/>
            <person name="Maclea K.S."/>
        </authorList>
    </citation>
    <scope>NUCLEOTIDE SEQUENCE [LARGE SCALE GENOMIC DNA]</scope>
    <source>
        <strain evidence="11 12">Y2</strain>
    </source>
</reference>
<dbReference type="Proteomes" id="UP000310541">
    <property type="component" value="Unassembled WGS sequence"/>
</dbReference>
<dbReference type="CDD" id="cd02812">
    <property type="entry name" value="PcrB_like"/>
    <property type="match status" value="1"/>
</dbReference>
<comment type="catalytic activity">
    <reaction evidence="8 10">
        <text>sn-glycerol 1-phosphate + all-trans-heptaprenyl diphosphate = 3-heptaprenyl-sn-glycero-1-phosphate + diphosphate</text>
        <dbReference type="Rhea" id="RHEA:33495"/>
        <dbReference type="ChEBI" id="CHEBI:33019"/>
        <dbReference type="ChEBI" id="CHEBI:57685"/>
        <dbReference type="ChEBI" id="CHEBI:58206"/>
        <dbReference type="ChEBI" id="CHEBI:64781"/>
        <dbReference type="EC" id="2.5.1.n9"/>
    </reaction>
</comment>
<dbReference type="NCBIfam" id="NF003199">
    <property type="entry name" value="PRK04169.1-3"/>
    <property type="match status" value="1"/>
</dbReference>
<comment type="similarity">
    <text evidence="10">Belongs to the GGGP/HepGP synthase family. Group I subfamily.</text>
</comment>
<dbReference type="SUPFAM" id="SSF51395">
    <property type="entry name" value="FMN-linked oxidoreductases"/>
    <property type="match status" value="1"/>
</dbReference>
<dbReference type="GO" id="GO:0000287">
    <property type="term" value="F:magnesium ion binding"/>
    <property type="evidence" value="ECO:0007669"/>
    <property type="project" value="UniProtKB-UniRule"/>
</dbReference>
<organism evidence="11 12">
    <name type="scientific">Guptibacillus hwajinpoensis</name>
    <dbReference type="NCBI Taxonomy" id="208199"/>
    <lineage>
        <taxon>Bacteria</taxon>
        <taxon>Bacillati</taxon>
        <taxon>Bacillota</taxon>
        <taxon>Bacilli</taxon>
        <taxon>Bacillales</taxon>
        <taxon>Guptibacillaceae</taxon>
        <taxon>Guptibacillus</taxon>
    </lineage>
</organism>
<evidence type="ECO:0000313" key="11">
    <source>
        <dbReference type="EMBL" id="TKD68217.1"/>
    </source>
</evidence>
<dbReference type="InterPro" id="IPR039074">
    <property type="entry name" value="GGGP/HepGP_synthase_I"/>
</dbReference>
<dbReference type="Gene3D" id="3.20.20.390">
    <property type="entry name" value="FMN-linked oxidoreductases"/>
    <property type="match status" value="1"/>
</dbReference>